<dbReference type="STRING" id="394096.DB31_3039"/>
<dbReference type="EMBL" id="JMCB01000019">
    <property type="protein sequence ID" value="KFE62980.1"/>
    <property type="molecule type" value="Genomic_DNA"/>
</dbReference>
<protein>
    <submittedName>
        <fullName evidence="1">Uncharacterized protein</fullName>
    </submittedName>
</protein>
<keyword evidence="2" id="KW-1185">Reference proteome</keyword>
<evidence type="ECO:0000313" key="2">
    <source>
        <dbReference type="Proteomes" id="UP000028725"/>
    </source>
</evidence>
<proteinExistence type="predicted"/>
<reference evidence="1 2" key="1">
    <citation type="submission" date="2014-04" db="EMBL/GenBank/DDBJ databases">
        <title>Genome assembly of Hyalangium minutum DSM 14724.</title>
        <authorList>
            <person name="Sharma G."/>
            <person name="Subramanian S."/>
        </authorList>
    </citation>
    <scope>NUCLEOTIDE SEQUENCE [LARGE SCALE GENOMIC DNA]</scope>
    <source>
        <strain evidence="1 2">DSM 14724</strain>
    </source>
</reference>
<dbReference type="Proteomes" id="UP000028725">
    <property type="component" value="Unassembled WGS sequence"/>
</dbReference>
<organism evidence="1 2">
    <name type="scientific">Hyalangium minutum</name>
    <dbReference type="NCBI Taxonomy" id="394096"/>
    <lineage>
        <taxon>Bacteria</taxon>
        <taxon>Pseudomonadati</taxon>
        <taxon>Myxococcota</taxon>
        <taxon>Myxococcia</taxon>
        <taxon>Myxococcales</taxon>
        <taxon>Cystobacterineae</taxon>
        <taxon>Archangiaceae</taxon>
        <taxon>Hyalangium</taxon>
    </lineage>
</organism>
<sequence length="104" mass="11769">MGNWLPQLTFIEDPIADDFWSYENDDGVQHIARVTIGRPAPIPNDPQGNWYCPLCIQHRETQSEILCRVGVGPVDALVNATRVASDHFHELRKVSPRAQPVKRP</sequence>
<comment type="caution">
    <text evidence="1">The sequence shown here is derived from an EMBL/GenBank/DDBJ whole genome shotgun (WGS) entry which is preliminary data.</text>
</comment>
<evidence type="ECO:0000313" key="1">
    <source>
        <dbReference type="EMBL" id="KFE62980.1"/>
    </source>
</evidence>
<gene>
    <name evidence="1" type="ORF">DB31_3039</name>
</gene>
<dbReference type="RefSeq" id="WP_044196626.1">
    <property type="nucleotide sequence ID" value="NZ_JMCB01000019.1"/>
</dbReference>
<name>A0A085W5L7_9BACT</name>
<accession>A0A085W5L7</accession>
<dbReference type="AlphaFoldDB" id="A0A085W5L7"/>
<dbReference type="OrthoDB" id="5520358at2"/>